<dbReference type="OrthoDB" id="21573at2759"/>
<dbReference type="InterPro" id="IPR036788">
    <property type="entry name" value="T_IF-3_C_sf"/>
</dbReference>
<evidence type="ECO:0000259" key="5">
    <source>
        <dbReference type="Pfam" id="PF00707"/>
    </source>
</evidence>
<dbReference type="Gene3D" id="3.30.110.10">
    <property type="entry name" value="Translation initiation factor 3 (IF-3), C-terminal domain"/>
    <property type="match status" value="1"/>
</dbReference>
<dbReference type="InterPro" id="IPR036787">
    <property type="entry name" value="T_IF-3_N_sf"/>
</dbReference>
<feature type="domain" description="Translation initiation factor 3 C-terminal" evidence="5">
    <location>
        <begin position="163"/>
        <end position="241"/>
    </location>
</feature>
<organism evidence="7 8">
    <name type="scientific">Alligator sinensis</name>
    <name type="common">Chinese alligator</name>
    <dbReference type="NCBI Taxonomy" id="38654"/>
    <lineage>
        <taxon>Eukaryota</taxon>
        <taxon>Metazoa</taxon>
        <taxon>Chordata</taxon>
        <taxon>Craniata</taxon>
        <taxon>Vertebrata</taxon>
        <taxon>Euteleostomi</taxon>
        <taxon>Archelosauria</taxon>
        <taxon>Archosauria</taxon>
        <taxon>Crocodylia</taxon>
        <taxon>Alligatoridae</taxon>
        <taxon>Alligatorinae</taxon>
        <taxon>Alligator</taxon>
    </lineage>
</organism>
<dbReference type="Pfam" id="PF00707">
    <property type="entry name" value="IF3_C"/>
    <property type="match status" value="1"/>
</dbReference>
<evidence type="ECO:0000256" key="4">
    <source>
        <dbReference type="SAM" id="MobiDB-lite"/>
    </source>
</evidence>
<dbReference type="Gene3D" id="3.10.20.80">
    <property type="entry name" value="Translation initiation factor 3 (IF-3), N-terminal domain"/>
    <property type="match status" value="1"/>
</dbReference>
<dbReference type="AlphaFoldDB" id="A0A1U7S212"/>
<dbReference type="GO" id="GO:0005739">
    <property type="term" value="C:mitochondrion"/>
    <property type="evidence" value="ECO:0007669"/>
    <property type="project" value="TreeGrafter"/>
</dbReference>
<evidence type="ECO:0000313" key="8">
    <source>
        <dbReference type="RefSeq" id="XP_006027857.1"/>
    </source>
</evidence>
<dbReference type="InParanoid" id="A0A1U7S212"/>
<keyword evidence="7" id="KW-1185">Reference proteome</keyword>
<dbReference type="GO" id="GO:0070124">
    <property type="term" value="P:mitochondrial translational initiation"/>
    <property type="evidence" value="ECO:0007669"/>
    <property type="project" value="TreeGrafter"/>
</dbReference>
<sequence length="280" mass="31465">MAAFCLRKLIHQATKNETTCLSRCFGSFLKPMIQKTPFASLWATTVGTKQRLVFVQTKSFSSGVDTNPEPGGKKKKVTPTTFGSVGRKIPSQIVQLIDEKGVSLGNMHRAEVIQLMTERELKLVPLNLDAEPPVYGLMTGQQIYAEQIRRKKAKASSGTGPCELKEIRLSSVIAKHDLETKIKQIRQWIDKKHHVKISVLKKNEDPETMPLLFAKIFEAVSEKATYQSQPAIVGKKYVCVLRYIADTELQKQNVEEVKDNKQSDIRKKHGSEATISNELQ</sequence>
<evidence type="ECO:0000259" key="6">
    <source>
        <dbReference type="Pfam" id="PF05198"/>
    </source>
</evidence>
<dbReference type="CTD" id="219402"/>
<feature type="domain" description="Translation initiation factor 3 N-terminal" evidence="6">
    <location>
        <begin position="85"/>
        <end position="153"/>
    </location>
</feature>
<comment type="similarity">
    <text evidence="1">Belongs to the IF-3 family.</text>
</comment>
<dbReference type="GO" id="GO:0032790">
    <property type="term" value="P:ribosome disassembly"/>
    <property type="evidence" value="ECO:0007669"/>
    <property type="project" value="TreeGrafter"/>
</dbReference>
<dbReference type="eggNOG" id="ENOG502SBZS">
    <property type="taxonomic scope" value="Eukaryota"/>
</dbReference>
<dbReference type="NCBIfam" id="TIGR00168">
    <property type="entry name" value="infC"/>
    <property type="match status" value="1"/>
</dbReference>
<dbReference type="STRING" id="38654.A0A1U7S212"/>
<dbReference type="Pfam" id="PF05198">
    <property type="entry name" value="IF3_N"/>
    <property type="match status" value="1"/>
</dbReference>
<evidence type="ECO:0000256" key="1">
    <source>
        <dbReference type="ARBA" id="ARBA00005439"/>
    </source>
</evidence>
<evidence type="ECO:0000313" key="7">
    <source>
        <dbReference type="Proteomes" id="UP000189705"/>
    </source>
</evidence>
<dbReference type="PANTHER" id="PTHR10938">
    <property type="entry name" value="TRANSLATION INITIATION FACTOR IF-3"/>
    <property type="match status" value="1"/>
</dbReference>
<dbReference type="KEGG" id="asn:102385441"/>
<accession>A0A1U7S212</accession>
<dbReference type="GO" id="GO:0003743">
    <property type="term" value="F:translation initiation factor activity"/>
    <property type="evidence" value="ECO:0007669"/>
    <property type="project" value="UniProtKB-KW"/>
</dbReference>
<dbReference type="InterPro" id="IPR019814">
    <property type="entry name" value="Translation_initiation_fac_3_N"/>
</dbReference>
<keyword evidence="2 8" id="KW-0396">Initiation factor</keyword>
<feature type="region of interest" description="Disordered" evidence="4">
    <location>
        <begin position="258"/>
        <end position="280"/>
    </location>
</feature>
<dbReference type="PANTHER" id="PTHR10938:SF0">
    <property type="entry name" value="TRANSLATION INITIATION FACTOR IF-3, MITOCHONDRIAL"/>
    <property type="match status" value="1"/>
</dbReference>
<gene>
    <name evidence="8" type="primary">MTIF3</name>
</gene>
<dbReference type="SUPFAM" id="SSF55200">
    <property type="entry name" value="Translation initiation factor IF3, C-terminal domain"/>
    <property type="match status" value="1"/>
</dbReference>
<dbReference type="InterPro" id="IPR019815">
    <property type="entry name" value="Translation_initiation_fac_3_C"/>
</dbReference>
<dbReference type="RefSeq" id="XP_006027857.1">
    <property type="nucleotide sequence ID" value="XM_006027795.3"/>
</dbReference>
<dbReference type="Proteomes" id="UP000189705">
    <property type="component" value="Unplaced"/>
</dbReference>
<dbReference type="InterPro" id="IPR001288">
    <property type="entry name" value="Translation_initiation_fac_3"/>
</dbReference>
<dbReference type="SUPFAM" id="SSF54364">
    <property type="entry name" value="Translation initiation factor IF3, N-terminal domain"/>
    <property type="match status" value="1"/>
</dbReference>
<evidence type="ECO:0000256" key="3">
    <source>
        <dbReference type="ARBA" id="ARBA00022917"/>
    </source>
</evidence>
<dbReference type="GO" id="GO:0043022">
    <property type="term" value="F:ribosome binding"/>
    <property type="evidence" value="ECO:0007669"/>
    <property type="project" value="TreeGrafter"/>
</dbReference>
<keyword evidence="3" id="KW-0648">Protein biosynthesis</keyword>
<dbReference type="GeneID" id="102385441"/>
<name>A0A1U7S212_ALLSI</name>
<proteinExistence type="inferred from homology"/>
<reference evidence="8" key="1">
    <citation type="submission" date="2025-08" db="UniProtKB">
        <authorList>
            <consortium name="RefSeq"/>
        </authorList>
    </citation>
    <scope>IDENTIFICATION</scope>
</reference>
<evidence type="ECO:0000256" key="2">
    <source>
        <dbReference type="ARBA" id="ARBA00022540"/>
    </source>
</evidence>
<protein>
    <submittedName>
        <fullName evidence="8">Translation initiation factor IF-3, mitochondrial</fullName>
    </submittedName>
</protein>